<dbReference type="InterPro" id="IPR026907">
    <property type="entry name" value="GCIP-like"/>
</dbReference>
<feature type="domain" description="Cyclin-D1-binding protein 1-like N-terminal" evidence="2">
    <location>
        <begin position="46"/>
        <end position="198"/>
    </location>
</feature>
<evidence type="ECO:0000313" key="4">
    <source>
        <dbReference type="Proteomes" id="UP001219355"/>
    </source>
</evidence>
<feature type="compositionally biased region" description="Acidic residues" evidence="1">
    <location>
        <begin position="197"/>
        <end position="224"/>
    </location>
</feature>
<dbReference type="GO" id="GO:0005634">
    <property type="term" value="C:nucleus"/>
    <property type="evidence" value="ECO:0007669"/>
    <property type="project" value="TreeGrafter"/>
</dbReference>
<sequence>MARLSKILETTVALSEQFIISLSSPAATEPTPSNSIVPSEVLPLLSASAQALKSQTTKLSLLAINTPFTPSAIISVLSDINESVLPSLVTAALLLTPRNYTQTFYAEAKTLVKDALRELTALTHEVGATAEKYDRNTGFKLSEEDKHGVTTATGRVWKVCDQIGGLVSDGVVGLVIRKAREYLELVQDGIRELKEWDPEEELDDDDDDDGLWGDEFGNEEDDEVNGGGTGKGKAILGHGENEEEEEEEEEQENQRAKLDDEKKYLLRLLTLVSQLYTAIISHRLKNLDQKTSLLPKSSLKLLDSLVSCLHDLPNLVDEAAGSLYEHNIEYADAYSLKLRDRASEAVQMLRQPWTNGDVSAALGENAVTKEAEDKFSKWASVWVKVVDDLTKDKESG</sequence>
<protein>
    <recommendedName>
        <fullName evidence="2">Cyclin-D1-binding protein 1-like N-terminal domain-containing protein</fullName>
    </recommendedName>
</protein>
<feature type="region of interest" description="Disordered" evidence="1">
    <location>
        <begin position="196"/>
        <end position="256"/>
    </location>
</feature>
<feature type="compositionally biased region" description="Acidic residues" evidence="1">
    <location>
        <begin position="241"/>
        <end position="251"/>
    </location>
</feature>
<name>A0AAF0DIP1_9EURO</name>
<dbReference type="Gene3D" id="1.20.1420.10">
    <property type="entry name" value="Talin, central domain"/>
    <property type="match status" value="1"/>
</dbReference>
<dbReference type="Pfam" id="PF13324">
    <property type="entry name" value="GCIP_N"/>
    <property type="match status" value="1"/>
</dbReference>
<reference evidence="3" key="1">
    <citation type="submission" date="2023-03" db="EMBL/GenBank/DDBJ databases">
        <title>Emydomyces testavorans Genome Sequence.</title>
        <authorList>
            <person name="Hoyer L."/>
        </authorList>
    </citation>
    <scope>NUCLEOTIDE SEQUENCE</scope>
    <source>
        <strain evidence="3">16-2883</strain>
    </source>
</reference>
<dbReference type="EMBL" id="CP120629">
    <property type="protein sequence ID" value="WEW59385.1"/>
    <property type="molecule type" value="Genomic_DNA"/>
</dbReference>
<dbReference type="Proteomes" id="UP001219355">
    <property type="component" value="Chromosome 3"/>
</dbReference>
<dbReference type="PANTHER" id="PTHR15492">
    <property type="entry name" value="CYCLIN D1-BINDING PROTEIN 1"/>
    <property type="match status" value="1"/>
</dbReference>
<dbReference type="Gene3D" id="1.20.1410.10">
    <property type="entry name" value="I/LWEQ domain"/>
    <property type="match status" value="1"/>
</dbReference>
<proteinExistence type="predicted"/>
<accession>A0AAF0DIP1</accession>
<dbReference type="AlphaFoldDB" id="A0AAF0DIP1"/>
<evidence type="ECO:0000313" key="3">
    <source>
        <dbReference type="EMBL" id="WEW59385.1"/>
    </source>
</evidence>
<dbReference type="PANTHER" id="PTHR15492:SF1">
    <property type="entry name" value="CYCLIN-D1-BINDING PROTEIN 1"/>
    <property type="match status" value="1"/>
</dbReference>
<dbReference type="InterPro" id="IPR049317">
    <property type="entry name" value="GCIP-like_N"/>
</dbReference>
<keyword evidence="4" id="KW-1185">Reference proteome</keyword>
<gene>
    <name evidence="3" type="ORF">PRK78_004856</name>
</gene>
<organism evidence="3 4">
    <name type="scientific">Emydomyces testavorans</name>
    <dbReference type="NCBI Taxonomy" id="2070801"/>
    <lineage>
        <taxon>Eukaryota</taxon>
        <taxon>Fungi</taxon>
        <taxon>Dikarya</taxon>
        <taxon>Ascomycota</taxon>
        <taxon>Pezizomycotina</taxon>
        <taxon>Eurotiomycetes</taxon>
        <taxon>Eurotiomycetidae</taxon>
        <taxon>Onygenales</taxon>
        <taxon>Nannizziopsiaceae</taxon>
        <taxon>Emydomyces</taxon>
    </lineage>
</organism>
<evidence type="ECO:0000259" key="2">
    <source>
        <dbReference type="Pfam" id="PF13324"/>
    </source>
</evidence>
<evidence type="ECO:0000256" key="1">
    <source>
        <dbReference type="SAM" id="MobiDB-lite"/>
    </source>
</evidence>